<dbReference type="Pfam" id="PF25999">
    <property type="entry name" value="SYNRG_C"/>
    <property type="match status" value="1"/>
</dbReference>
<reference evidence="2" key="1">
    <citation type="submission" date="2021-09" db="EMBL/GenBank/DDBJ databases">
        <authorList>
            <consortium name="AG Swart"/>
            <person name="Singh M."/>
            <person name="Singh A."/>
            <person name="Seah K."/>
            <person name="Emmerich C."/>
        </authorList>
    </citation>
    <scope>NUCLEOTIDE SEQUENCE</scope>
    <source>
        <strain evidence="2">ATCC30299</strain>
    </source>
</reference>
<dbReference type="EMBL" id="CAJZBQ010000051">
    <property type="protein sequence ID" value="CAG9330334.1"/>
    <property type="molecule type" value="Genomic_DNA"/>
</dbReference>
<evidence type="ECO:0000259" key="1">
    <source>
        <dbReference type="Pfam" id="PF25999"/>
    </source>
</evidence>
<proteinExistence type="predicted"/>
<sequence length="403" mass="46378">MSIIDKMEDEFTEFKSSTTVFDVDLLEFRENSPGIKPQKRFPFSEQLDAPAPVPAQSNDENFPQPPSIKKKQFIFPSDFNLDIAPISGESILDLHLPIQPVEVEKLNPWTLLDDSEGLKKLSVSLLSQGRLDEALKCRKHSETLKEIERIKEIKSMAAEREDYDTAIQYRNILIQLEKELSSPDEIENWIKDKKELTLKELEEKVTVSYGSEAGREFAEKFVYPEVKTSLDIENIKEIFLKAQFYCEIKKILSNQSAAFLSQSQLVLQKISEELKRAVIILNKLKPSITTLDKDEDLKTYLKGLSEVYQIYERLHFAVEIVGTLKSLEFYSKDIPLSWSECGNLFNYDIPKLRLSKLSDKFCTVCLFPISQSVMLSGSNYHSACANFWVNRISTDPPRFRTFL</sequence>
<name>A0AAU9JWF8_9CILI</name>
<evidence type="ECO:0000313" key="3">
    <source>
        <dbReference type="Proteomes" id="UP001162131"/>
    </source>
</evidence>
<dbReference type="Proteomes" id="UP001162131">
    <property type="component" value="Unassembled WGS sequence"/>
</dbReference>
<dbReference type="AlphaFoldDB" id="A0AAU9JWF8"/>
<feature type="domain" description="Synergin gamma C-terminal" evidence="1">
    <location>
        <begin position="358"/>
        <end position="398"/>
    </location>
</feature>
<dbReference type="InterPro" id="IPR059024">
    <property type="entry name" value="SYNRG_C"/>
</dbReference>
<comment type="caution">
    <text evidence="2">The sequence shown here is derived from an EMBL/GenBank/DDBJ whole genome shotgun (WGS) entry which is preliminary data.</text>
</comment>
<evidence type="ECO:0000313" key="2">
    <source>
        <dbReference type="EMBL" id="CAG9330334.1"/>
    </source>
</evidence>
<protein>
    <recommendedName>
        <fullName evidence="1">Synergin gamma C-terminal domain-containing protein</fullName>
    </recommendedName>
</protein>
<keyword evidence="3" id="KW-1185">Reference proteome</keyword>
<organism evidence="2 3">
    <name type="scientific">Blepharisma stoltei</name>
    <dbReference type="NCBI Taxonomy" id="1481888"/>
    <lineage>
        <taxon>Eukaryota</taxon>
        <taxon>Sar</taxon>
        <taxon>Alveolata</taxon>
        <taxon>Ciliophora</taxon>
        <taxon>Postciliodesmatophora</taxon>
        <taxon>Heterotrichea</taxon>
        <taxon>Heterotrichida</taxon>
        <taxon>Blepharismidae</taxon>
        <taxon>Blepharisma</taxon>
    </lineage>
</organism>
<accession>A0AAU9JWF8</accession>
<gene>
    <name evidence="2" type="ORF">BSTOLATCC_MIC50927</name>
</gene>